<proteinExistence type="predicted"/>
<gene>
    <name evidence="1" type="ORF">TW71_15550</name>
</gene>
<name>A0A837G543_9VIBR</name>
<accession>A0A837G543</accession>
<dbReference type="RefSeq" id="WP_045986495.1">
    <property type="nucleotide sequence ID" value="NZ_CP063052.1"/>
</dbReference>
<evidence type="ECO:0000313" key="1">
    <source>
        <dbReference type="EMBL" id="KJY71421.1"/>
    </source>
</evidence>
<sequence length="208" mass="22017">MKLQSLLLPVLLVLSGCASDQIARQPAIDVVSVTNKLTLAVEKKSLTPQQQQDIRSFIVQRGNPYSLRVKLVSYSPKGQSQIKPISNLLLGQGLAKHQIMMERATGTQSGDVQVIVESFRAKVPGCGTDKSQPVIFNQYKTHQAYGCSNAAALAQMVANPKDLVVGEKLGPTNGAKAVAAIDAYVAPASTNENSQDNGSVISISTGGN</sequence>
<protein>
    <submittedName>
        <fullName evidence="1">Uncharacterized protein</fullName>
    </submittedName>
</protein>
<reference evidence="1" key="1">
    <citation type="journal article" date="2015" name="BMC Genomics">
        <title>Genome mining reveals unlocked bioactive potential of marine Gram-negative bacteria.</title>
        <authorList>
            <person name="Machado H."/>
            <person name="Sonnenschein E.C."/>
            <person name="Melchiorsen J."/>
            <person name="Gram L."/>
        </authorList>
    </citation>
    <scope>NUCLEOTIDE SEQUENCE</scope>
    <source>
        <strain evidence="1">S2052</strain>
    </source>
</reference>
<dbReference type="AlphaFoldDB" id="A0A837G543"/>
<dbReference type="PROSITE" id="PS51257">
    <property type="entry name" value="PROKAR_LIPOPROTEIN"/>
    <property type="match status" value="1"/>
</dbReference>
<organism evidence="1">
    <name type="scientific">Vibrio coralliilyticus</name>
    <dbReference type="NCBI Taxonomy" id="190893"/>
    <lineage>
        <taxon>Bacteria</taxon>
        <taxon>Pseudomonadati</taxon>
        <taxon>Pseudomonadota</taxon>
        <taxon>Gammaproteobacteria</taxon>
        <taxon>Vibrionales</taxon>
        <taxon>Vibrionaceae</taxon>
        <taxon>Vibrio</taxon>
    </lineage>
</organism>
<dbReference type="Pfam" id="PF09476">
    <property type="entry name" value="Pilus_CpaD"/>
    <property type="match status" value="1"/>
</dbReference>
<dbReference type="InterPro" id="IPR019027">
    <property type="entry name" value="Pilus_biogenesis_CpaD-related"/>
</dbReference>
<comment type="caution">
    <text evidence="1">The sequence shown here is derived from an EMBL/GenBank/DDBJ whole genome shotgun (WGS) entry which is preliminary data.</text>
</comment>
<dbReference type="EMBL" id="JXXR01000016">
    <property type="protein sequence ID" value="KJY71421.1"/>
    <property type="molecule type" value="Genomic_DNA"/>
</dbReference>